<dbReference type="KEGG" id="acht:bsdcttw_45300"/>
<gene>
    <name evidence="1" type="ORF">bsdcttw_45300</name>
</gene>
<sequence length="372" mass="43571">MKILLNAVPFGYGPVSKIFSIALKLIEEGNKCVFCGCGIAYEYIKREEICEVVYIDVREEEDRNHLKNLADNFDYILTSMNPDFVKVVQGKKIGYVDSLFWMWDDSYFDVNKELIDVDNYFIQNTFNAKERLSKFNIKNPYFVGSIVNTLDLKKQFSSKVVIHYGGVENIYTPIENITYPFKMTEFLYSYKPLWEDYELVDVICSERISNKLSENIKNEAWKFHSKSHKEFLKSICECDILITTPGLTTLLEAYTLGIPTIFLPPQNYSQYLILKGLENSGYPFELLNLPYIIEDFYIANNITEEDAVNYISKKLKEFFQNKQSIYMLCDKLFIQIKRKENRELILEFEKKFINMIGTDGIENICNIINENN</sequence>
<proteinExistence type="predicted"/>
<organism evidence="1 2">
    <name type="scientific">Anaerocolumna chitinilytica</name>
    <dbReference type="NCBI Taxonomy" id="1727145"/>
    <lineage>
        <taxon>Bacteria</taxon>
        <taxon>Bacillati</taxon>
        <taxon>Bacillota</taxon>
        <taxon>Clostridia</taxon>
        <taxon>Lachnospirales</taxon>
        <taxon>Lachnospiraceae</taxon>
        <taxon>Anaerocolumna</taxon>
    </lineage>
</organism>
<name>A0A7M3SA72_9FIRM</name>
<evidence type="ECO:0008006" key="3">
    <source>
        <dbReference type="Google" id="ProtNLM"/>
    </source>
</evidence>
<dbReference type="Proteomes" id="UP000515703">
    <property type="component" value="Chromosome"/>
</dbReference>
<dbReference type="AlphaFoldDB" id="A0A7M3SA72"/>
<evidence type="ECO:0000313" key="1">
    <source>
        <dbReference type="EMBL" id="BCK01490.1"/>
    </source>
</evidence>
<dbReference type="EMBL" id="AP023368">
    <property type="protein sequence ID" value="BCK01490.1"/>
    <property type="molecule type" value="Genomic_DNA"/>
</dbReference>
<dbReference type="RefSeq" id="WP_185257047.1">
    <property type="nucleotide sequence ID" value="NZ_AP023368.1"/>
</dbReference>
<evidence type="ECO:0000313" key="2">
    <source>
        <dbReference type="Proteomes" id="UP000515703"/>
    </source>
</evidence>
<dbReference type="SUPFAM" id="SSF53756">
    <property type="entry name" value="UDP-Glycosyltransferase/glycogen phosphorylase"/>
    <property type="match status" value="1"/>
</dbReference>
<accession>A0A7M3SA72</accession>
<protein>
    <recommendedName>
        <fullName evidence="3">Lipid-A-disaccharide synthase</fullName>
    </recommendedName>
</protein>
<reference evidence="1 2" key="2">
    <citation type="submission" date="2020-08" db="EMBL/GenBank/DDBJ databases">
        <authorList>
            <person name="Ueki A."/>
            <person name="Tonouchi A."/>
        </authorList>
    </citation>
    <scope>NUCLEOTIDE SEQUENCE [LARGE SCALE GENOMIC DNA]</scope>
    <source>
        <strain evidence="1 2">CTTW</strain>
    </source>
</reference>
<dbReference type="Gene3D" id="3.40.50.2000">
    <property type="entry name" value="Glycogen Phosphorylase B"/>
    <property type="match status" value="1"/>
</dbReference>
<keyword evidence="2" id="KW-1185">Reference proteome</keyword>
<reference evidence="1 2" key="1">
    <citation type="submission" date="2020-08" db="EMBL/GenBank/DDBJ databases">
        <title>Draft genome sequencing of an Anaerocolumna strain isolated from anoxic soil subjected to BSD treatment.</title>
        <authorList>
            <person name="Uek A."/>
            <person name="Tonouchi A."/>
        </authorList>
    </citation>
    <scope>NUCLEOTIDE SEQUENCE [LARGE SCALE GENOMIC DNA]</scope>
    <source>
        <strain evidence="1 2">CTTW</strain>
    </source>
</reference>